<feature type="domain" description="CUB" evidence="3">
    <location>
        <begin position="111"/>
        <end position="231"/>
    </location>
</feature>
<dbReference type="InterPro" id="IPR000859">
    <property type="entry name" value="CUB_dom"/>
</dbReference>
<evidence type="ECO:0000313" key="5">
    <source>
        <dbReference type="Proteomes" id="UP001359485"/>
    </source>
</evidence>
<dbReference type="SMART" id="SM00042">
    <property type="entry name" value="CUB"/>
    <property type="match status" value="1"/>
</dbReference>
<dbReference type="PANTHER" id="PTHR47537">
    <property type="entry name" value="CUBILIN"/>
    <property type="match status" value="1"/>
</dbReference>
<dbReference type="InterPro" id="IPR035914">
    <property type="entry name" value="Sperma_CUB_dom_sf"/>
</dbReference>
<evidence type="ECO:0000256" key="2">
    <source>
        <dbReference type="PROSITE-ProRule" id="PRU00059"/>
    </source>
</evidence>
<reference evidence="4 5" key="1">
    <citation type="submission" date="2023-09" db="EMBL/GenBank/DDBJ databases">
        <title>Genomes of two closely related lineages of the louse Polyplax serrata with different host specificities.</title>
        <authorList>
            <person name="Martinu J."/>
            <person name="Tarabai H."/>
            <person name="Stefka J."/>
            <person name="Hypsa V."/>
        </authorList>
    </citation>
    <scope>NUCLEOTIDE SEQUENCE [LARGE SCALE GENOMIC DNA]</scope>
    <source>
        <strain evidence="4">98ZLc_SE</strain>
    </source>
</reference>
<dbReference type="Gene3D" id="2.60.120.290">
    <property type="entry name" value="Spermadhesin, CUB domain"/>
    <property type="match status" value="1"/>
</dbReference>
<keyword evidence="5" id="KW-1185">Reference proteome</keyword>
<name>A0ABR1AQA7_POLSC</name>
<proteinExistence type="predicted"/>
<dbReference type="SUPFAM" id="SSF49854">
    <property type="entry name" value="Spermadhesin, CUB domain"/>
    <property type="match status" value="2"/>
</dbReference>
<evidence type="ECO:0000259" key="3">
    <source>
        <dbReference type="PROSITE" id="PS01180"/>
    </source>
</evidence>
<evidence type="ECO:0000256" key="1">
    <source>
        <dbReference type="ARBA" id="ARBA00023157"/>
    </source>
</evidence>
<protein>
    <recommendedName>
        <fullName evidence="3">CUB domain-containing protein</fullName>
    </recommendedName>
</protein>
<keyword evidence="1" id="KW-1015">Disulfide bond</keyword>
<comment type="caution">
    <text evidence="2">Lacks conserved residue(s) required for the propagation of feature annotation.</text>
</comment>
<organism evidence="4 5">
    <name type="scientific">Polyplax serrata</name>
    <name type="common">Common mouse louse</name>
    <dbReference type="NCBI Taxonomy" id="468196"/>
    <lineage>
        <taxon>Eukaryota</taxon>
        <taxon>Metazoa</taxon>
        <taxon>Ecdysozoa</taxon>
        <taxon>Arthropoda</taxon>
        <taxon>Hexapoda</taxon>
        <taxon>Insecta</taxon>
        <taxon>Pterygota</taxon>
        <taxon>Neoptera</taxon>
        <taxon>Paraneoptera</taxon>
        <taxon>Psocodea</taxon>
        <taxon>Troctomorpha</taxon>
        <taxon>Phthiraptera</taxon>
        <taxon>Anoplura</taxon>
        <taxon>Polyplacidae</taxon>
        <taxon>Polyplax</taxon>
    </lineage>
</organism>
<evidence type="ECO:0000313" key="4">
    <source>
        <dbReference type="EMBL" id="KAK6624631.1"/>
    </source>
</evidence>
<accession>A0ABR1AQA7</accession>
<gene>
    <name evidence="4" type="ORF">RUM44_011490</name>
</gene>
<dbReference type="EMBL" id="JAWJWF010000046">
    <property type="protein sequence ID" value="KAK6624631.1"/>
    <property type="molecule type" value="Genomic_DNA"/>
</dbReference>
<sequence length="721" mass="80951">MPVLFIQDSKHLTSGLVRVIILTICCHGGFLQLVDGSGSVSGDTEIKICGNNDRYDPPVLVFADHGPATLIFKLSDDAFISQFVAYFSFTSISSKQGIYAKGGMRIENTDCDWLYQDFECRTPESCVLTSPGYPGLYAPNRKCKYHVAISSMQTRVKISFASLLLPEKQCKTDFIAVRQGTSPSSPILCKICGSKQKDLEFGGPNLVLEFRSGPPVPPYGYNGFRASLSFHERPHKIIPASSVNFSTQTTESNLLMDSTSSPKSSSHKVGCDITFTGNVTRSGTFDSRSLNWSSSCLFTFLGRETDVVHVSIFNYFMRAASCQNTIEVYDGVFEENIKPIHKICSPVSKRSRDSSTGRFIEQQSFVSTDNTFSIRFRRAYSSRNKDQVEFLDGAYLFHDEQIDGTLRPLTLCDVDYYGLSSASTGQVKNPGTQDLYFNIERPLHCVQRFIPAANQSITLTINSYKISHVDPHCHTQCGDGGCFCVLNSRELAQVDHLMLQTESGQTLSCLCGEFQEDWLPVTLKSWSPVKLVYFVAQFSWEAKGFNFTANYSFVSDAICGHYTLTSPDGEIESVRIIPDGQLNYYYHQRCTWLFDTKIERQLTVELYTPQNRNCGAWNLTLHTYDEGSPDRTGTLINTFCPRQRHKVYSLPWKVDLVVAKLQATTHTPPEFTIRWRSQVFRSNNRISDPSPLPSAAFSLAVRTLRILLAVLVCFPVQFFVC</sequence>
<dbReference type="PANTHER" id="PTHR47537:SF3">
    <property type="entry name" value="CUB DOMAIN-CONTAINING PROTEIN"/>
    <property type="match status" value="1"/>
</dbReference>
<comment type="caution">
    <text evidence="4">The sequence shown here is derived from an EMBL/GenBank/DDBJ whole genome shotgun (WGS) entry which is preliminary data.</text>
</comment>
<dbReference type="InterPro" id="IPR053207">
    <property type="entry name" value="Non-NMDA_GluR_Accessory"/>
</dbReference>
<dbReference type="CDD" id="cd00041">
    <property type="entry name" value="CUB"/>
    <property type="match status" value="1"/>
</dbReference>
<dbReference type="PROSITE" id="PS01180">
    <property type="entry name" value="CUB"/>
    <property type="match status" value="1"/>
</dbReference>
<dbReference type="Proteomes" id="UP001359485">
    <property type="component" value="Unassembled WGS sequence"/>
</dbReference>
<dbReference type="Pfam" id="PF00431">
    <property type="entry name" value="CUB"/>
    <property type="match status" value="1"/>
</dbReference>